<accession>A0A0U1NLE6</accession>
<evidence type="ECO:0000313" key="3">
    <source>
        <dbReference type="Proteomes" id="UP000048949"/>
    </source>
</evidence>
<keyword evidence="1" id="KW-1133">Transmembrane helix</keyword>
<name>A0A0U1NLE6_9RHOB</name>
<evidence type="ECO:0000313" key="2">
    <source>
        <dbReference type="EMBL" id="CRK75542.1"/>
    </source>
</evidence>
<keyword evidence="1" id="KW-0472">Membrane</keyword>
<dbReference type="EMBL" id="CVQV01000006">
    <property type="protein sequence ID" value="CRK75542.1"/>
    <property type="molecule type" value="Genomic_DNA"/>
</dbReference>
<feature type="transmembrane region" description="Helical" evidence="1">
    <location>
        <begin position="91"/>
        <end position="108"/>
    </location>
</feature>
<dbReference type="Proteomes" id="UP000048949">
    <property type="component" value="Unassembled WGS sequence"/>
</dbReference>
<reference evidence="2 3" key="1">
    <citation type="submission" date="2015-04" db="EMBL/GenBank/DDBJ databases">
        <authorList>
            <person name="Syromyatnikov M.Y."/>
            <person name="Popov V.N."/>
        </authorList>
    </citation>
    <scope>NUCLEOTIDE SEQUENCE [LARGE SCALE GENOMIC DNA]</scope>
    <source>
        <strain evidence="2 3">CECT 5292</strain>
    </source>
</reference>
<keyword evidence="1" id="KW-0812">Transmembrane</keyword>
<evidence type="ECO:0000256" key="1">
    <source>
        <dbReference type="SAM" id="Phobius"/>
    </source>
</evidence>
<dbReference type="STRING" id="282199.GCA_001049735_01590"/>
<keyword evidence="3" id="KW-1185">Reference proteome</keyword>
<organism evidence="2 3">
    <name type="scientific">Nereida ignava</name>
    <dbReference type="NCBI Taxonomy" id="282199"/>
    <lineage>
        <taxon>Bacteria</taxon>
        <taxon>Pseudomonadati</taxon>
        <taxon>Pseudomonadota</taxon>
        <taxon>Alphaproteobacteria</taxon>
        <taxon>Rhodobacterales</taxon>
        <taxon>Roseobacteraceae</taxon>
        <taxon>Nereida</taxon>
    </lineage>
</organism>
<protein>
    <submittedName>
        <fullName evidence="2">Uncharacterized protein</fullName>
    </submittedName>
</protein>
<sequence length="117" mass="12331">MVADALCPRLRPDWSPTDGAVGALAEVGYFATHPVGVAALVLAALSLTWPTPLMRYAALVVVSFALLGEVETLFANVTVAGQLYSEGCRGAPWATGVLLIALLGAVAWRKLDKRPRV</sequence>
<feature type="transmembrane region" description="Helical" evidence="1">
    <location>
        <begin position="27"/>
        <end position="49"/>
    </location>
</feature>
<proteinExistence type="predicted"/>
<gene>
    <name evidence="2" type="ORF">NIG5292_01591</name>
</gene>
<dbReference type="RefSeq" id="WP_048598953.1">
    <property type="nucleotide sequence ID" value="NZ_CVPC01000006.1"/>
</dbReference>
<feature type="transmembrane region" description="Helical" evidence="1">
    <location>
        <begin position="56"/>
        <end position="79"/>
    </location>
</feature>
<dbReference type="AlphaFoldDB" id="A0A0U1NLE6"/>